<keyword evidence="6 9" id="KW-1133">Transmembrane helix</keyword>
<name>A0A369XJA5_9PROT</name>
<feature type="transmembrane region" description="Helical" evidence="9">
    <location>
        <begin position="12"/>
        <end position="33"/>
    </location>
</feature>
<dbReference type="Proteomes" id="UP000253831">
    <property type="component" value="Unassembled WGS sequence"/>
</dbReference>
<comment type="subunit">
    <text evidence="9">The complex comprises the extracytoplasmic solute receptor protein and the two transmembrane proteins.</text>
</comment>
<comment type="caution">
    <text evidence="11">The sequence shown here is derived from an EMBL/GenBank/DDBJ whole genome shotgun (WGS) entry which is preliminary data.</text>
</comment>
<evidence type="ECO:0000256" key="1">
    <source>
        <dbReference type="ARBA" id="ARBA00004429"/>
    </source>
</evidence>
<keyword evidence="7 9" id="KW-0472">Membrane</keyword>
<feature type="domain" description="Tripartite ATP-independent periplasmic transporters DctQ component" evidence="10">
    <location>
        <begin position="25"/>
        <end position="154"/>
    </location>
</feature>
<feature type="transmembrane region" description="Helical" evidence="9">
    <location>
        <begin position="127"/>
        <end position="150"/>
    </location>
</feature>
<keyword evidence="5 9" id="KW-0812">Transmembrane</keyword>
<proteinExistence type="inferred from homology"/>
<evidence type="ECO:0000259" key="10">
    <source>
        <dbReference type="Pfam" id="PF04290"/>
    </source>
</evidence>
<evidence type="ECO:0000313" key="11">
    <source>
        <dbReference type="EMBL" id="RDE48892.1"/>
    </source>
</evidence>
<reference evidence="11 12" key="1">
    <citation type="submission" date="2018-05" db="EMBL/GenBank/DDBJ databases">
        <title>Integrated omic analyses show evidence that a Ca. Accumulibacter phosphatis strain performs denitrification under micro-aerobic conditions.</title>
        <authorList>
            <person name="Camejo P.Y."/>
            <person name="Katherine M.D."/>
            <person name="Daniel N.R."/>
        </authorList>
    </citation>
    <scope>NUCLEOTIDE SEQUENCE [LARGE SCALE GENOMIC DNA]</scope>
    <source>
        <strain evidence="11">UW-LDO-IC</strain>
    </source>
</reference>
<feature type="transmembrane region" description="Helical" evidence="9">
    <location>
        <begin position="45"/>
        <end position="63"/>
    </location>
</feature>
<dbReference type="AlphaFoldDB" id="A0A369XJA5"/>
<keyword evidence="4 9" id="KW-0997">Cell inner membrane</keyword>
<organism evidence="11 12">
    <name type="scientific">Candidatus Accumulibacter meliphilus</name>
    <dbReference type="NCBI Taxonomy" id="2211374"/>
    <lineage>
        <taxon>Bacteria</taxon>
        <taxon>Pseudomonadati</taxon>
        <taxon>Pseudomonadota</taxon>
        <taxon>Betaproteobacteria</taxon>
        <taxon>Candidatus Accumulibacter</taxon>
    </lineage>
</organism>
<dbReference type="GO" id="GO:0005886">
    <property type="term" value="C:plasma membrane"/>
    <property type="evidence" value="ECO:0007669"/>
    <property type="project" value="UniProtKB-SubCell"/>
</dbReference>
<sequence length="170" mass="18427">MNKFANPIYRALLALACVSMVAALMSVMLGIIGRQIDWNLPGLDAYAGYSIAAALFLALPAAFKHGDHIRVTLILQGLSARVRGGFEYGCLAVGLLLAAYLCWFSANLVWVSYILHDVSPAADVTPMWIPQLSMAIGCAGFLLAFIHALVARWQGQEFFDAVHAEAERAE</sequence>
<comment type="subcellular location">
    <subcellularLocation>
        <location evidence="1 9">Cell inner membrane</location>
        <topology evidence="1 9">Multi-pass membrane protein</topology>
    </subcellularLocation>
</comment>
<keyword evidence="2 9" id="KW-0813">Transport</keyword>
<evidence type="ECO:0000256" key="2">
    <source>
        <dbReference type="ARBA" id="ARBA00022448"/>
    </source>
</evidence>
<dbReference type="PANTHER" id="PTHR35011:SF10">
    <property type="entry name" value="TRAP TRANSPORTER SMALL PERMEASE PROTEIN"/>
    <property type="match status" value="1"/>
</dbReference>
<evidence type="ECO:0000256" key="4">
    <source>
        <dbReference type="ARBA" id="ARBA00022519"/>
    </source>
</evidence>
<comment type="function">
    <text evidence="9">Part of the tripartite ATP-independent periplasmic (TRAP) transport system.</text>
</comment>
<dbReference type="PANTHER" id="PTHR35011">
    <property type="entry name" value="2,3-DIKETO-L-GULONATE TRAP TRANSPORTER SMALL PERMEASE PROTEIN YIAM"/>
    <property type="match status" value="1"/>
</dbReference>
<evidence type="ECO:0000256" key="7">
    <source>
        <dbReference type="ARBA" id="ARBA00023136"/>
    </source>
</evidence>
<gene>
    <name evidence="11" type="ORF">DVS81_19685</name>
</gene>
<protein>
    <recommendedName>
        <fullName evidence="9">TRAP transporter small permease protein</fullName>
    </recommendedName>
</protein>
<evidence type="ECO:0000256" key="6">
    <source>
        <dbReference type="ARBA" id="ARBA00022989"/>
    </source>
</evidence>
<dbReference type="InterPro" id="IPR055348">
    <property type="entry name" value="DctQ"/>
</dbReference>
<dbReference type="Pfam" id="PF04290">
    <property type="entry name" value="DctQ"/>
    <property type="match status" value="1"/>
</dbReference>
<evidence type="ECO:0000313" key="12">
    <source>
        <dbReference type="Proteomes" id="UP000253831"/>
    </source>
</evidence>
<keyword evidence="3" id="KW-1003">Cell membrane</keyword>
<evidence type="ECO:0000256" key="5">
    <source>
        <dbReference type="ARBA" id="ARBA00022692"/>
    </source>
</evidence>
<comment type="similarity">
    <text evidence="8 9">Belongs to the TRAP transporter small permease family.</text>
</comment>
<dbReference type="EMBL" id="QPGA01000073">
    <property type="protein sequence ID" value="RDE48892.1"/>
    <property type="molecule type" value="Genomic_DNA"/>
</dbReference>
<dbReference type="GO" id="GO:0022857">
    <property type="term" value="F:transmembrane transporter activity"/>
    <property type="evidence" value="ECO:0007669"/>
    <property type="project" value="UniProtKB-UniRule"/>
</dbReference>
<accession>A0A369XJA5</accession>
<evidence type="ECO:0000256" key="3">
    <source>
        <dbReference type="ARBA" id="ARBA00022475"/>
    </source>
</evidence>
<dbReference type="GO" id="GO:0015740">
    <property type="term" value="P:C4-dicarboxylate transport"/>
    <property type="evidence" value="ECO:0007669"/>
    <property type="project" value="TreeGrafter"/>
</dbReference>
<feature type="transmembrane region" description="Helical" evidence="9">
    <location>
        <begin position="88"/>
        <end position="115"/>
    </location>
</feature>
<dbReference type="InterPro" id="IPR007387">
    <property type="entry name" value="TRAP_DctQ"/>
</dbReference>
<evidence type="ECO:0000256" key="9">
    <source>
        <dbReference type="RuleBase" id="RU369079"/>
    </source>
</evidence>
<evidence type="ECO:0000256" key="8">
    <source>
        <dbReference type="ARBA" id="ARBA00038436"/>
    </source>
</evidence>